<name>A0A1M6KVA6_9FIRM</name>
<accession>A0A1M6KVA6</accession>
<proteinExistence type="predicted"/>
<dbReference type="OrthoDB" id="9800872at2"/>
<sequence length="104" mass="11777">MGGTKVSNDVIEMVRSNQDIIMVDVRTPEEYREKRIPGSILLPDYEIRGRAAEVIPDRNARIVVYCRSGRRSAEAAKVLKDMGYQNVYDLGGIIDWPYETISGE</sequence>
<dbReference type="PANTHER" id="PTHR44086:SF13">
    <property type="entry name" value="THIOSULFATE SULFURTRANSFERASE PSPE"/>
    <property type="match status" value="1"/>
</dbReference>
<dbReference type="Gene3D" id="3.40.250.10">
    <property type="entry name" value="Rhodanese-like domain"/>
    <property type="match status" value="1"/>
</dbReference>
<dbReference type="InterPro" id="IPR001763">
    <property type="entry name" value="Rhodanese-like_dom"/>
</dbReference>
<feature type="domain" description="Rhodanese" evidence="1">
    <location>
        <begin position="16"/>
        <end position="102"/>
    </location>
</feature>
<dbReference type="InterPro" id="IPR036873">
    <property type="entry name" value="Rhodanese-like_dom_sf"/>
</dbReference>
<organism evidence="2 3">
    <name type="scientific">Thermoclostridium caenicola</name>
    <dbReference type="NCBI Taxonomy" id="659425"/>
    <lineage>
        <taxon>Bacteria</taxon>
        <taxon>Bacillati</taxon>
        <taxon>Bacillota</taxon>
        <taxon>Clostridia</taxon>
        <taxon>Eubacteriales</taxon>
        <taxon>Oscillospiraceae</taxon>
        <taxon>Thermoclostridium</taxon>
    </lineage>
</organism>
<dbReference type="AlphaFoldDB" id="A0A1M6KVA6"/>
<evidence type="ECO:0000313" key="3">
    <source>
        <dbReference type="Proteomes" id="UP000324781"/>
    </source>
</evidence>
<dbReference type="PANTHER" id="PTHR44086">
    <property type="entry name" value="THIOSULFATE SULFURTRANSFERASE RDL2, MITOCHONDRIAL-RELATED"/>
    <property type="match status" value="1"/>
</dbReference>
<dbReference type="CDD" id="cd00158">
    <property type="entry name" value="RHOD"/>
    <property type="match status" value="1"/>
</dbReference>
<gene>
    <name evidence="2" type="ORF">SAMN05444373_11013</name>
</gene>
<dbReference type="SUPFAM" id="SSF52821">
    <property type="entry name" value="Rhodanese/Cell cycle control phosphatase"/>
    <property type="match status" value="1"/>
</dbReference>
<dbReference type="SMART" id="SM00450">
    <property type="entry name" value="RHOD"/>
    <property type="match status" value="1"/>
</dbReference>
<evidence type="ECO:0000313" key="2">
    <source>
        <dbReference type="EMBL" id="SHJ62941.1"/>
    </source>
</evidence>
<dbReference type="GO" id="GO:0004792">
    <property type="term" value="F:thiosulfate-cyanide sulfurtransferase activity"/>
    <property type="evidence" value="ECO:0007669"/>
    <property type="project" value="TreeGrafter"/>
</dbReference>
<protein>
    <submittedName>
        <fullName evidence="2">Rhodanese-related sulfurtransferase</fullName>
    </submittedName>
</protein>
<keyword evidence="3" id="KW-1185">Reference proteome</keyword>
<dbReference type="Proteomes" id="UP000324781">
    <property type="component" value="Unassembled WGS sequence"/>
</dbReference>
<dbReference type="PROSITE" id="PS50206">
    <property type="entry name" value="RHODANESE_3"/>
    <property type="match status" value="1"/>
</dbReference>
<dbReference type="Pfam" id="PF00581">
    <property type="entry name" value="Rhodanese"/>
    <property type="match status" value="1"/>
</dbReference>
<keyword evidence="2" id="KW-0808">Transferase</keyword>
<reference evidence="2 3" key="1">
    <citation type="submission" date="2016-11" db="EMBL/GenBank/DDBJ databases">
        <authorList>
            <person name="Varghese N."/>
            <person name="Submissions S."/>
        </authorList>
    </citation>
    <scope>NUCLEOTIDE SEQUENCE [LARGE SCALE GENOMIC DNA]</scope>
    <source>
        <strain evidence="2 3">DSM 19027</strain>
    </source>
</reference>
<evidence type="ECO:0000259" key="1">
    <source>
        <dbReference type="PROSITE" id="PS50206"/>
    </source>
</evidence>
<dbReference type="EMBL" id="FQZP01000101">
    <property type="protein sequence ID" value="SHJ62941.1"/>
    <property type="molecule type" value="Genomic_DNA"/>
</dbReference>